<accession>A0AAV6K929</accession>
<sequence length="131" mass="14358">MGSSPVFYHRKIVDSFLDQLADKGISNLANYAQYHNHNGIIDLERWCTQSLAASSPYIHETSMIYAMAVFCLLPGLIARAPNLSSIGKLDVGDGKELNLECCHIIDLHSQCIKCLGPLRSTVPFSNSSKGC</sequence>
<evidence type="ECO:0000313" key="1">
    <source>
        <dbReference type="EMBL" id="KAG5548855.1"/>
    </source>
</evidence>
<name>A0AAV6K929_9ERIC</name>
<evidence type="ECO:0000313" key="2">
    <source>
        <dbReference type="Proteomes" id="UP000823749"/>
    </source>
</evidence>
<dbReference type="AlphaFoldDB" id="A0AAV6K929"/>
<comment type="caution">
    <text evidence="1">The sequence shown here is derived from an EMBL/GenBank/DDBJ whole genome shotgun (WGS) entry which is preliminary data.</text>
</comment>
<dbReference type="Proteomes" id="UP000823749">
    <property type="component" value="Chromosome 5"/>
</dbReference>
<organism evidence="1 2">
    <name type="scientific">Rhododendron griersonianum</name>
    <dbReference type="NCBI Taxonomy" id="479676"/>
    <lineage>
        <taxon>Eukaryota</taxon>
        <taxon>Viridiplantae</taxon>
        <taxon>Streptophyta</taxon>
        <taxon>Embryophyta</taxon>
        <taxon>Tracheophyta</taxon>
        <taxon>Spermatophyta</taxon>
        <taxon>Magnoliopsida</taxon>
        <taxon>eudicotyledons</taxon>
        <taxon>Gunneridae</taxon>
        <taxon>Pentapetalae</taxon>
        <taxon>asterids</taxon>
        <taxon>Ericales</taxon>
        <taxon>Ericaceae</taxon>
        <taxon>Ericoideae</taxon>
        <taxon>Rhodoreae</taxon>
        <taxon>Rhododendron</taxon>
    </lineage>
</organism>
<reference evidence="1" key="1">
    <citation type="submission" date="2020-08" db="EMBL/GenBank/DDBJ databases">
        <title>Plant Genome Project.</title>
        <authorList>
            <person name="Zhang R.-G."/>
        </authorList>
    </citation>
    <scope>NUCLEOTIDE SEQUENCE</scope>
    <source>
        <strain evidence="1">WSP0</strain>
        <tissue evidence="1">Leaf</tissue>
    </source>
</reference>
<gene>
    <name evidence="1" type="ORF">RHGRI_014271</name>
</gene>
<dbReference type="EMBL" id="JACTNZ010000005">
    <property type="protein sequence ID" value="KAG5548855.1"/>
    <property type="molecule type" value="Genomic_DNA"/>
</dbReference>
<proteinExistence type="predicted"/>
<protein>
    <submittedName>
        <fullName evidence="1">Uncharacterized protein</fullName>
    </submittedName>
</protein>
<keyword evidence="2" id="KW-1185">Reference proteome</keyword>